<name>X2B5Y0_CAPTE</name>
<dbReference type="SMART" id="SM00248">
    <property type="entry name" value="ANK"/>
    <property type="match status" value="3"/>
</dbReference>
<keyword evidence="2 3" id="KW-0040">ANK repeat</keyword>
<dbReference type="PROSITE" id="PS50088">
    <property type="entry name" value="ANK_REPEAT"/>
    <property type="match status" value="3"/>
</dbReference>
<dbReference type="Pfam" id="PF12796">
    <property type="entry name" value="Ank_2"/>
    <property type="match status" value="2"/>
</dbReference>
<dbReference type="STRING" id="283909.R7T8Q5"/>
<dbReference type="InterPro" id="IPR036770">
    <property type="entry name" value="Ankyrin_rpt-contain_sf"/>
</dbReference>
<dbReference type="Gene3D" id="1.25.40.20">
    <property type="entry name" value="Ankyrin repeat-containing domain"/>
    <property type="match status" value="2"/>
</dbReference>
<dbReference type="HOGENOM" id="CLU_000134_18_9_1"/>
<evidence type="ECO:0000256" key="2">
    <source>
        <dbReference type="ARBA" id="ARBA00023043"/>
    </source>
</evidence>
<accession>X2B5Y0</accession>
<dbReference type="PANTHER" id="PTHR24173">
    <property type="entry name" value="ANKYRIN REPEAT CONTAINING"/>
    <property type="match status" value="1"/>
</dbReference>
<evidence type="ECO:0000256" key="3">
    <source>
        <dbReference type="PROSITE-ProRule" id="PRU00023"/>
    </source>
</evidence>
<proteinExistence type="predicted"/>
<protein>
    <submittedName>
        <fullName evidence="4">Uncharacterized protein</fullName>
    </submittedName>
</protein>
<evidence type="ECO:0000256" key="1">
    <source>
        <dbReference type="ARBA" id="ARBA00022737"/>
    </source>
</evidence>
<feature type="repeat" description="ANK" evidence="3">
    <location>
        <begin position="74"/>
        <end position="106"/>
    </location>
</feature>
<keyword evidence="1" id="KW-0677">Repeat</keyword>
<dbReference type="EMBL" id="AMQN01003141">
    <property type="status" value="NOT_ANNOTATED_CDS"/>
    <property type="molecule type" value="Genomic_DNA"/>
</dbReference>
<dbReference type="PANTHER" id="PTHR24173:SF83">
    <property type="entry name" value="SOCS BOX DOMAIN-CONTAINING PROTEIN"/>
    <property type="match status" value="1"/>
</dbReference>
<evidence type="ECO:0000313" key="5">
    <source>
        <dbReference type="Proteomes" id="UP000014760"/>
    </source>
</evidence>
<keyword evidence="5" id="KW-1185">Reference proteome</keyword>
<dbReference type="Proteomes" id="UP000014760">
    <property type="component" value="Unassembled WGS sequence"/>
</dbReference>
<dbReference type="PROSITE" id="PS50297">
    <property type="entry name" value="ANK_REP_REGION"/>
    <property type="match status" value="3"/>
</dbReference>
<organism evidence="4 5">
    <name type="scientific">Capitella teleta</name>
    <name type="common">Polychaete worm</name>
    <dbReference type="NCBI Taxonomy" id="283909"/>
    <lineage>
        <taxon>Eukaryota</taxon>
        <taxon>Metazoa</taxon>
        <taxon>Spiralia</taxon>
        <taxon>Lophotrochozoa</taxon>
        <taxon>Annelida</taxon>
        <taxon>Polychaeta</taxon>
        <taxon>Sedentaria</taxon>
        <taxon>Scolecida</taxon>
        <taxon>Capitellidae</taxon>
        <taxon>Capitella</taxon>
    </lineage>
</organism>
<sequence length="129" mass="14315">MHAEGATCLHLACSEGAGEIVSLLLDRHRWDPSQRNREHRTVLHCAVIAQNSSIVNLLLKKMSTEDFINIQDGHKMTALMTAVKMNSKEIVHLLLDHGASVSILGPDERTCLHLAVQCNKVEIVQVLMN</sequence>
<dbReference type="PRINTS" id="PR01415">
    <property type="entry name" value="ANKYRIN"/>
</dbReference>
<dbReference type="InterPro" id="IPR002110">
    <property type="entry name" value="Ankyrin_rpt"/>
</dbReference>
<reference evidence="5" key="2">
    <citation type="journal article" date="2013" name="Nature">
        <title>Insights into bilaterian evolution from three spiralian genomes.</title>
        <authorList>
            <person name="Simakov O."/>
            <person name="Marletaz F."/>
            <person name="Cho S.J."/>
            <person name="Edsinger-Gonzales E."/>
            <person name="Havlak P."/>
            <person name="Hellsten U."/>
            <person name="Kuo D.H."/>
            <person name="Larsson T."/>
            <person name="Lv J."/>
            <person name="Arendt D."/>
            <person name="Savage R."/>
            <person name="Osoegawa K."/>
            <person name="de Jong P."/>
            <person name="Grimwood J."/>
            <person name="Chapman J.A."/>
            <person name="Shapiro H."/>
            <person name="Aerts A."/>
            <person name="Otillar R.P."/>
            <person name="Terry A.Y."/>
            <person name="Boore J.L."/>
            <person name="Grigoriev I.V."/>
            <person name="Lindberg D.R."/>
            <person name="Seaver E.C."/>
            <person name="Weisblat D.A."/>
            <person name="Putnam N.H."/>
            <person name="Rokhsar D.S."/>
        </authorList>
    </citation>
    <scope>NUCLEOTIDE SEQUENCE</scope>
    <source>
        <strain evidence="5">I ESC-2004</strain>
    </source>
</reference>
<dbReference type="OMA" id="HCAAHAQ"/>
<feature type="repeat" description="ANK" evidence="3">
    <location>
        <begin position="4"/>
        <end position="27"/>
    </location>
</feature>
<evidence type="ECO:0000313" key="4">
    <source>
        <dbReference type="EnsemblMetazoa" id="CapteP54593"/>
    </source>
</evidence>
<reference evidence="4" key="3">
    <citation type="submission" date="2015-06" db="UniProtKB">
        <authorList>
            <consortium name="EnsemblMetazoa"/>
        </authorList>
    </citation>
    <scope>IDENTIFICATION</scope>
</reference>
<feature type="repeat" description="ANK" evidence="3">
    <location>
        <begin position="107"/>
        <end position="129"/>
    </location>
</feature>
<dbReference type="SUPFAM" id="SSF48403">
    <property type="entry name" value="Ankyrin repeat"/>
    <property type="match status" value="1"/>
</dbReference>
<dbReference type="OrthoDB" id="10258888at2759"/>
<reference evidence="5" key="1">
    <citation type="submission" date="2012-12" db="EMBL/GenBank/DDBJ databases">
        <authorList>
            <person name="Hellsten U."/>
            <person name="Grimwood J."/>
            <person name="Chapman J.A."/>
            <person name="Shapiro H."/>
            <person name="Aerts A."/>
            <person name="Otillar R.P."/>
            <person name="Terry A.Y."/>
            <person name="Boore J.L."/>
            <person name="Simakov O."/>
            <person name="Marletaz F."/>
            <person name="Cho S.-J."/>
            <person name="Edsinger-Gonzales E."/>
            <person name="Havlak P."/>
            <person name="Kuo D.-H."/>
            <person name="Larsson T."/>
            <person name="Lv J."/>
            <person name="Arendt D."/>
            <person name="Savage R."/>
            <person name="Osoegawa K."/>
            <person name="de Jong P."/>
            <person name="Lindberg D.R."/>
            <person name="Seaver E.C."/>
            <person name="Weisblat D.A."/>
            <person name="Putnam N.H."/>
            <person name="Grigoriev I.V."/>
            <person name="Rokhsar D.S."/>
        </authorList>
    </citation>
    <scope>NUCLEOTIDE SEQUENCE</scope>
    <source>
        <strain evidence="5">I ESC-2004</strain>
    </source>
</reference>
<dbReference type="EnsemblMetazoa" id="CapteT54593">
    <property type="protein sequence ID" value="CapteP54593"/>
    <property type="gene ID" value="CapteG54593"/>
</dbReference>